<keyword evidence="6" id="KW-1185">Reference proteome</keyword>
<organism evidence="5 6">
    <name type="scientific">Celeribacter marinus</name>
    <dbReference type="NCBI Taxonomy" id="1397108"/>
    <lineage>
        <taxon>Bacteria</taxon>
        <taxon>Pseudomonadati</taxon>
        <taxon>Pseudomonadota</taxon>
        <taxon>Alphaproteobacteria</taxon>
        <taxon>Rhodobacterales</taxon>
        <taxon>Roseobacteraceae</taxon>
        <taxon>Celeribacter</taxon>
    </lineage>
</organism>
<evidence type="ECO:0000256" key="2">
    <source>
        <dbReference type="ARBA" id="ARBA00022692"/>
    </source>
</evidence>
<dbReference type="STRING" id="1397108.IMCC12053_3019"/>
<reference evidence="5 6" key="1">
    <citation type="submission" date="2015-05" db="EMBL/GenBank/DDBJ databases">
        <authorList>
            <person name="Wang D.B."/>
            <person name="Wang M."/>
        </authorList>
    </citation>
    <scope>NUCLEOTIDE SEQUENCE [LARGE SCALE GENOMIC DNA]</scope>
    <source>
        <strain evidence="5 6">IMCC 12053</strain>
    </source>
</reference>
<dbReference type="RefSeq" id="WP_062220364.1">
    <property type="nucleotide sequence ID" value="NZ_CP012023.1"/>
</dbReference>
<keyword evidence="4" id="KW-0472">Membrane</keyword>
<dbReference type="GO" id="GO:0016020">
    <property type="term" value="C:membrane"/>
    <property type="evidence" value="ECO:0007669"/>
    <property type="project" value="UniProtKB-SubCell"/>
</dbReference>
<dbReference type="InterPro" id="IPR009915">
    <property type="entry name" value="NnrU_dom"/>
</dbReference>
<sequence>MGLLILGMLLWSGGHLFKRLAPDARANMGAKGRGPIALVLLVSVVLMVVGYRSTETVDLYSTPDFFRHINNLLMVISVALFGLGKSKSRLRAKMRHPMLTGMLVWAVAHLLVNTDVASLVLFGGMLVWSLVEMTLINKQVHDFAPYKGGSKAGDIRLGVITLVVYLVIGGLHAWIGPSPFPM</sequence>
<evidence type="ECO:0000256" key="4">
    <source>
        <dbReference type="ARBA" id="ARBA00023136"/>
    </source>
</evidence>
<dbReference type="AlphaFoldDB" id="A0A0N9ZJS0"/>
<dbReference type="EMBL" id="CP012023">
    <property type="protein sequence ID" value="ALI56966.1"/>
    <property type="molecule type" value="Genomic_DNA"/>
</dbReference>
<evidence type="ECO:0000313" key="6">
    <source>
        <dbReference type="Proteomes" id="UP000064920"/>
    </source>
</evidence>
<protein>
    <submittedName>
        <fullName evidence="5">NnrU family protein in cluster with Mesaconyl-CoA hydratase</fullName>
    </submittedName>
</protein>
<dbReference type="OrthoDB" id="5293641at2"/>
<comment type="subcellular location">
    <subcellularLocation>
        <location evidence="1">Membrane</location>
        <topology evidence="1">Multi-pass membrane protein</topology>
    </subcellularLocation>
</comment>
<dbReference type="KEGG" id="cmar:IMCC12053_3019"/>
<evidence type="ECO:0000256" key="1">
    <source>
        <dbReference type="ARBA" id="ARBA00004141"/>
    </source>
</evidence>
<proteinExistence type="predicted"/>
<evidence type="ECO:0000313" key="5">
    <source>
        <dbReference type="EMBL" id="ALI56966.1"/>
    </source>
</evidence>
<evidence type="ECO:0000256" key="3">
    <source>
        <dbReference type="ARBA" id="ARBA00022989"/>
    </source>
</evidence>
<dbReference type="Proteomes" id="UP000064920">
    <property type="component" value="Chromosome"/>
</dbReference>
<dbReference type="PATRIC" id="fig|1397108.4.peg.3102"/>
<gene>
    <name evidence="5" type="ORF">IMCC12053_3019</name>
</gene>
<keyword evidence="3" id="KW-1133">Transmembrane helix</keyword>
<accession>A0A0N9ZJS0</accession>
<name>A0A0N9ZJS0_9RHOB</name>
<keyword evidence="2" id="KW-0812">Transmembrane</keyword>
<dbReference type="Pfam" id="PF07298">
    <property type="entry name" value="NnrU"/>
    <property type="match status" value="1"/>
</dbReference>